<name>A0A0L6VA55_9BASI</name>
<reference evidence="1 2" key="1">
    <citation type="submission" date="2015-08" db="EMBL/GenBank/DDBJ databases">
        <title>Next Generation Sequencing and Analysis of the Genome of Puccinia sorghi L Schw, the Causal Agent of Maize Common Rust.</title>
        <authorList>
            <person name="Rochi L."/>
            <person name="Burguener G."/>
            <person name="Darino M."/>
            <person name="Turjanski A."/>
            <person name="Kreff E."/>
            <person name="Dieguez M.J."/>
            <person name="Sacco F."/>
        </authorList>
    </citation>
    <scope>NUCLEOTIDE SEQUENCE [LARGE SCALE GENOMIC DNA]</scope>
    <source>
        <strain evidence="1 2">RO10H11247</strain>
    </source>
</reference>
<evidence type="ECO:0000313" key="1">
    <source>
        <dbReference type="EMBL" id="KNZ57676.1"/>
    </source>
</evidence>
<accession>A0A0L6VA55</accession>
<keyword evidence="2" id="KW-1185">Reference proteome</keyword>
<dbReference type="Proteomes" id="UP000037035">
    <property type="component" value="Unassembled WGS sequence"/>
</dbReference>
<dbReference type="PANTHER" id="PTHR33069:SF3">
    <property type="entry name" value="DYNEIN HEAVY CHAIN TAIL DOMAIN-CONTAINING PROTEIN"/>
    <property type="match status" value="1"/>
</dbReference>
<dbReference type="VEuPathDB" id="FungiDB:VP01_2102g6"/>
<sequence length="432" mass="50175">MVEQAAAAAETAPAPAKSISEMLQQFYQHHADRKWDEEYQELLKKAVSYLLARVMDYTRIVYAHIPAPHVYQLEPANIPDYLGKVLLPELQQTLLRLSRAMDPSQLAENDLEERKAWYDSNMHHFVHIDDQLEELDDVRSTLWRKLPLGKGLLRHDDNNHHSYVQLTNFRARQTQYKVRTLLAEPIARVLAACDSFFHAVSFSNPATDKRLLSSRWGVIARRINSSNDHMDCFIKWLQQPLVNIAKEEWQKMVEKIETLLRSLLKHLNPLYHKFEKGYESSSDDELVPLNPTAMKFVRMGLTVLKICRIYFNKLSRATNSQPLIFAQSCMEMDMKYLKRLLTCTQDAQTFISVFATELRALPSHRRQVIEFTANLIGRFVESSHVLEDYWDALIAKNHPNVDTDAIEDNRRWLKSWSDNLYLATAKIMSSTG</sequence>
<proteinExistence type="predicted"/>
<dbReference type="PANTHER" id="PTHR33069">
    <property type="entry name" value="CHROMOSOME 7, WHOLE GENOME SHOTGUN SEQUENCE-RELATED"/>
    <property type="match status" value="1"/>
</dbReference>
<protein>
    <submittedName>
        <fullName evidence="1">Uncharacterized protein</fullName>
    </submittedName>
</protein>
<organism evidence="1 2">
    <name type="scientific">Puccinia sorghi</name>
    <dbReference type="NCBI Taxonomy" id="27349"/>
    <lineage>
        <taxon>Eukaryota</taxon>
        <taxon>Fungi</taxon>
        <taxon>Dikarya</taxon>
        <taxon>Basidiomycota</taxon>
        <taxon>Pucciniomycotina</taxon>
        <taxon>Pucciniomycetes</taxon>
        <taxon>Pucciniales</taxon>
        <taxon>Pucciniaceae</taxon>
        <taxon>Puccinia</taxon>
    </lineage>
</organism>
<comment type="caution">
    <text evidence="1">The sequence shown here is derived from an EMBL/GenBank/DDBJ whole genome shotgun (WGS) entry which is preliminary data.</text>
</comment>
<gene>
    <name evidence="1" type="ORF">VP01_2102g6</name>
</gene>
<dbReference type="AlphaFoldDB" id="A0A0L6VA55"/>
<dbReference type="EMBL" id="LAVV01006951">
    <property type="protein sequence ID" value="KNZ57676.1"/>
    <property type="molecule type" value="Genomic_DNA"/>
</dbReference>
<evidence type="ECO:0000313" key="2">
    <source>
        <dbReference type="Proteomes" id="UP000037035"/>
    </source>
</evidence>
<dbReference type="OrthoDB" id="2495541at2759"/>